<comment type="caution">
    <text evidence="1">The sequence shown here is derived from an EMBL/GenBank/DDBJ whole genome shotgun (WGS) entry which is preliminary data.</text>
</comment>
<proteinExistence type="predicted"/>
<sequence length="178" mass="19752">ERQRDHEFLERLGAGGEKEKTLRRDIREKMGSTAAILAGNRPQEDSWVTEVVTERGWGVAMQVCVVKEIQSAKSARWLDPDTDIWTQSVFVVFLSPVPLVVIDFTLTAAFKGLSAEPSHAVSISSVTCPAASCSCSDKATVYFGKEILASIWLSLAVCLTDCTPDASIRQTRFYWSYR</sequence>
<dbReference type="Proteomes" id="UP001057452">
    <property type="component" value="Chromosome 16"/>
</dbReference>
<accession>A0ACB9WC85</accession>
<feature type="non-terminal residue" evidence="1">
    <location>
        <position position="1"/>
    </location>
</feature>
<organism evidence="1 2">
    <name type="scientific">Chaenocephalus aceratus</name>
    <name type="common">Blackfin icefish</name>
    <name type="synonym">Chaenichthys aceratus</name>
    <dbReference type="NCBI Taxonomy" id="36190"/>
    <lineage>
        <taxon>Eukaryota</taxon>
        <taxon>Metazoa</taxon>
        <taxon>Chordata</taxon>
        <taxon>Craniata</taxon>
        <taxon>Vertebrata</taxon>
        <taxon>Euteleostomi</taxon>
        <taxon>Actinopterygii</taxon>
        <taxon>Neopterygii</taxon>
        <taxon>Teleostei</taxon>
        <taxon>Neoteleostei</taxon>
        <taxon>Acanthomorphata</taxon>
        <taxon>Eupercaria</taxon>
        <taxon>Perciformes</taxon>
        <taxon>Notothenioidei</taxon>
        <taxon>Channichthyidae</taxon>
        <taxon>Chaenocephalus</taxon>
    </lineage>
</organism>
<dbReference type="EMBL" id="CM043800">
    <property type="protein sequence ID" value="KAI4810753.1"/>
    <property type="molecule type" value="Genomic_DNA"/>
</dbReference>
<evidence type="ECO:0000313" key="2">
    <source>
        <dbReference type="Proteomes" id="UP001057452"/>
    </source>
</evidence>
<feature type="non-terminal residue" evidence="1">
    <location>
        <position position="178"/>
    </location>
</feature>
<evidence type="ECO:0000313" key="1">
    <source>
        <dbReference type="EMBL" id="KAI4810753.1"/>
    </source>
</evidence>
<keyword evidence="2" id="KW-1185">Reference proteome</keyword>
<gene>
    <name evidence="1" type="ORF">KUCAC02_013684</name>
</gene>
<protein>
    <submittedName>
        <fullName evidence="1">Uncharacterized protein</fullName>
    </submittedName>
</protein>
<reference evidence="1" key="1">
    <citation type="submission" date="2022-05" db="EMBL/GenBank/DDBJ databases">
        <title>Chromosome-level genome of Chaenocephalus aceratus.</title>
        <authorList>
            <person name="Park H."/>
        </authorList>
    </citation>
    <scope>NUCLEOTIDE SEQUENCE</scope>
    <source>
        <strain evidence="1">KU_202001</strain>
    </source>
</reference>
<name>A0ACB9WC85_CHAAC</name>